<dbReference type="InterPro" id="IPR013249">
    <property type="entry name" value="RNA_pol_sigma70_r4_t2"/>
</dbReference>
<protein>
    <submittedName>
        <fullName evidence="7">RNA polymerase sigma factor</fullName>
    </submittedName>
</protein>
<name>A0AAW5E6M0_9BACI</name>
<dbReference type="Proteomes" id="UP001431131">
    <property type="component" value="Unassembled WGS sequence"/>
</dbReference>
<keyword evidence="2" id="KW-0805">Transcription regulation</keyword>
<dbReference type="PANTHER" id="PTHR43133:SF60">
    <property type="entry name" value="RNA POLYMERASE SIGMA FACTOR SIGV"/>
    <property type="match status" value="1"/>
</dbReference>
<dbReference type="InterPro" id="IPR013324">
    <property type="entry name" value="RNA_pol_sigma_r3/r4-like"/>
</dbReference>
<dbReference type="GO" id="GO:0006352">
    <property type="term" value="P:DNA-templated transcription initiation"/>
    <property type="evidence" value="ECO:0007669"/>
    <property type="project" value="InterPro"/>
</dbReference>
<accession>A0AAW5E6M0</accession>
<sequence length="167" mass="19857">MSQKESRELFTQFVLEHKESVYRLAYSYVKNEQDALDIVQDSIYKGLKSLKSIQKQPSMKSWFYRIVVNTSLDFLRKNKRIQLVGDEWLEIHASVVDMDIHNLDLEQAYEHLPIKYREVVGFRFFDDLKLEEIAAVLDLSVNTIKTRLYRALEMLRINLEEGEIEHE</sequence>
<dbReference type="SUPFAM" id="SSF88659">
    <property type="entry name" value="Sigma3 and sigma4 domains of RNA polymerase sigma factors"/>
    <property type="match status" value="1"/>
</dbReference>
<dbReference type="Gene3D" id="1.10.1740.10">
    <property type="match status" value="1"/>
</dbReference>
<dbReference type="RefSeq" id="WP_240256803.1">
    <property type="nucleotide sequence ID" value="NZ_JAKTTI010000029.1"/>
</dbReference>
<evidence type="ECO:0000256" key="2">
    <source>
        <dbReference type="ARBA" id="ARBA00023015"/>
    </source>
</evidence>
<evidence type="ECO:0000259" key="6">
    <source>
        <dbReference type="Pfam" id="PF08281"/>
    </source>
</evidence>
<dbReference type="InterPro" id="IPR014284">
    <property type="entry name" value="RNA_pol_sigma-70_dom"/>
</dbReference>
<gene>
    <name evidence="7" type="ORF">MJG50_16235</name>
</gene>
<dbReference type="InterPro" id="IPR039425">
    <property type="entry name" value="RNA_pol_sigma-70-like"/>
</dbReference>
<evidence type="ECO:0000256" key="4">
    <source>
        <dbReference type="ARBA" id="ARBA00023163"/>
    </source>
</evidence>
<organism evidence="7 8">
    <name type="scientific">Fredinandcohnia quinoae</name>
    <dbReference type="NCBI Taxonomy" id="2918902"/>
    <lineage>
        <taxon>Bacteria</taxon>
        <taxon>Bacillati</taxon>
        <taxon>Bacillota</taxon>
        <taxon>Bacilli</taxon>
        <taxon>Bacillales</taxon>
        <taxon>Bacillaceae</taxon>
        <taxon>Fredinandcohnia</taxon>
    </lineage>
</organism>
<reference evidence="7" key="1">
    <citation type="submission" date="2022-02" db="EMBL/GenBank/DDBJ databases">
        <title>Fredinandcohnia quinoae sp. nov. isolated from Chenopodium quinoa seeds.</title>
        <authorList>
            <person name="Saati-Santamaria Z."/>
            <person name="Flores-Felix J.D."/>
            <person name="Igual J.M."/>
            <person name="Velazquez E."/>
            <person name="Garcia-Fraile P."/>
            <person name="Martinez-Molina E."/>
        </authorList>
    </citation>
    <scope>NUCLEOTIDE SEQUENCE</scope>
    <source>
        <strain evidence="7">SECRCQ15</strain>
    </source>
</reference>
<evidence type="ECO:0000256" key="1">
    <source>
        <dbReference type="ARBA" id="ARBA00010641"/>
    </source>
</evidence>
<dbReference type="Pfam" id="PF08281">
    <property type="entry name" value="Sigma70_r4_2"/>
    <property type="match status" value="1"/>
</dbReference>
<evidence type="ECO:0000313" key="7">
    <source>
        <dbReference type="EMBL" id="MCH1626885.1"/>
    </source>
</evidence>
<dbReference type="Gene3D" id="1.10.10.10">
    <property type="entry name" value="Winged helix-like DNA-binding domain superfamily/Winged helix DNA-binding domain"/>
    <property type="match status" value="1"/>
</dbReference>
<dbReference type="CDD" id="cd06171">
    <property type="entry name" value="Sigma70_r4"/>
    <property type="match status" value="1"/>
</dbReference>
<comment type="caution">
    <text evidence="7">The sequence shown here is derived from an EMBL/GenBank/DDBJ whole genome shotgun (WGS) entry which is preliminary data.</text>
</comment>
<dbReference type="NCBIfam" id="TIGR02937">
    <property type="entry name" value="sigma70-ECF"/>
    <property type="match status" value="1"/>
</dbReference>
<dbReference type="InterPro" id="IPR013325">
    <property type="entry name" value="RNA_pol_sigma_r2"/>
</dbReference>
<keyword evidence="3" id="KW-0731">Sigma factor</keyword>
<dbReference type="Pfam" id="PF04542">
    <property type="entry name" value="Sigma70_r2"/>
    <property type="match status" value="1"/>
</dbReference>
<dbReference type="GO" id="GO:0003677">
    <property type="term" value="F:DNA binding"/>
    <property type="evidence" value="ECO:0007669"/>
    <property type="project" value="InterPro"/>
</dbReference>
<evidence type="ECO:0000259" key="5">
    <source>
        <dbReference type="Pfam" id="PF04542"/>
    </source>
</evidence>
<feature type="domain" description="RNA polymerase sigma-70 region 2" evidence="5">
    <location>
        <begin position="14"/>
        <end position="80"/>
    </location>
</feature>
<keyword evidence="4" id="KW-0804">Transcription</keyword>
<feature type="domain" description="RNA polymerase sigma factor 70 region 4 type 2" evidence="6">
    <location>
        <begin position="104"/>
        <end position="155"/>
    </location>
</feature>
<dbReference type="InterPro" id="IPR007627">
    <property type="entry name" value="RNA_pol_sigma70_r2"/>
</dbReference>
<dbReference type="GO" id="GO:0016987">
    <property type="term" value="F:sigma factor activity"/>
    <property type="evidence" value="ECO:0007669"/>
    <property type="project" value="UniProtKB-KW"/>
</dbReference>
<dbReference type="SUPFAM" id="SSF88946">
    <property type="entry name" value="Sigma2 domain of RNA polymerase sigma factors"/>
    <property type="match status" value="1"/>
</dbReference>
<evidence type="ECO:0000256" key="3">
    <source>
        <dbReference type="ARBA" id="ARBA00023082"/>
    </source>
</evidence>
<dbReference type="AlphaFoldDB" id="A0AAW5E6M0"/>
<keyword evidence="8" id="KW-1185">Reference proteome</keyword>
<dbReference type="EMBL" id="JAKTTI010000029">
    <property type="protein sequence ID" value="MCH1626885.1"/>
    <property type="molecule type" value="Genomic_DNA"/>
</dbReference>
<dbReference type="InterPro" id="IPR036388">
    <property type="entry name" value="WH-like_DNA-bd_sf"/>
</dbReference>
<proteinExistence type="inferred from homology"/>
<dbReference type="PANTHER" id="PTHR43133">
    <property type="entry name" value="RNA POLYMERASE ECF-TYPE SIGMA FACTO"/>
    <property type="match status" value="1"/>
</dbReference>
<comment type="similarity">
    <text evidence="1">Belongs to the sigma-70 factor family. ECF subfamily.</text>
</comment>
<evidence type="ECO:0000313" key="8">
    <source>
        <dbReference type="Proteomes" id="UP001431131"/>
    </source>
</evidence>